<sequence length="275" mass="31838">MARGNKRRRIDASSSSTTLRSNSVNVEKPSLTRLNELISEAVQIAKAIQPVFHEDWLLIKEAHILKDSLLKALPVDSTDIKYEEHEPSIRKDVQELEFLNSRPGENETIEYLISKLAERLNQWLAHIWRCMQHEDLVDMNLVEKSFVLCSEGLEVILDCCAREECTLCTMHHTTVVDAGGKVVYDEYYGRLIHNMAWMWRELLVVSTSRNLPTHSIIKNIRRFRLVKDVLNLLRRQYDEDAEAEENDEGYGFWDGHWTNAMKVAATDVLSCLVRI</sequence>
<comment type="caution">
    <text evidence="2">The sequence shown here is derived from an EMBL/GenBank/DDBJ whole genome shotgun (WGS) entry which is preliminary data.</text>
</comment>
<organism evidence="2 3">
    <name type="scientific">Agrocybe pediades</name>
    <dbReference type="NCBI Taxonomy" id="84607"/>
    <lineage>
        <taxon>Eukaryota</taxon>
        <taxon>Fungi</taxon>
        <taxon>Dikarya</taxon>
        <taxon>Basidiomycota</taxon>
        <taxon>Agaricomycotina</taxon>
        <taxon>Agaricomycetes</taxon>
        <taxon>Agaricomycetidae</taxon>
        <taxon>Agaricales</taxon>
        <taxon>Agaricineae</taxon>
        <taxon>Strophariaceae</taxon>
        <taxon>Agrocybe</taxon>
    </lineage>
</organism>
<feature type="region of interest" description="Disordered" evidence="1">
    <location>
        <begin position="1"/>
        <end position="24"/>
    </location>
</feature>
<evidence type="ECO:0000313" key="2">
    <source>
        <dbReference type="EMBL" id="KAF4616976.1"/>
    </source>
</evidence>
<dbReference type="AlphaFoldDB" id="A0A8H4VNA9"/>
<dbReference type="Proteomes" id="UP000521872">
    <property type="component" value="Unassembled WGS sequence"/>
</dbReference>
<reference evidence="2 3" key="1">
    <citation type="submission" date="2019-12" db="EMBL/GenBank/DDBJ databases">
        <authorList>
            <person name="Floudas D."/>
            <person name="Bentzer J."/>
            <person name="Ahren D."/>
            <person name="Johansson T."/>
            <person name="Persson P."/>
            <person name="Tunlid A."/>
        </authorList>
    </citation>
    <scope>NUCLEOTIDE SEQUENCE [LARGE SCALE GENOMIC DNA]</scope>
    <source>
        <strain evidence="2 3">CBS 102.39</strain>
    </source>
</reference>
<gene>
    <name evidence="2" type="ORF">D9613_008291</name>
</gene>
<name>A0A8H4VNA9_9AGAR</name>
<evidence type="ECO:0000256" key="1">
    <source>
        <dbReference type="SAM" id="MobiDB-lite"/>
    </source>
</evidence>
<proteinExistence type="predicted"/>
<protein>
    <submittedName>
        <fullName evidence="2">Uncharacterized protein</fullName>
    </submittedName>
</protein>
<accession>A0A8H4VNA9</accession>
<feature type="compositionally biased region" description="Low complexity" evidence="1">
    <location>
        <begin position="13"/>
        <end position="24"/>
    </location>
</feature>
<dbReference type="EMBL" id="JAACJL010000031">
    <property type="protein sequence ID" value="KAF4616976.1"/>
    <property type="molecule type" value="Genomic_DNA"/>
</dbReference>
<keyword evidence="3" id="KW-1185">Reference proteome</keyword>
<evidence type="ECO:0000313" key="3">
    <source>
        <dbReference type="Proteomes" id="UP000521872"/>
    </source>
</evidence>